<comment type="subunit">
    <text evidence="4">Homodimer; the beta-strands of each monomer intercalate to form a hydrophobic core, while the alpha-helices form wings that extend away from the core.</text>
</comment>
<keyword evidence="4" id="KW-1005">Bacterial flagellum biogenesis</keyword>
<dbReference type="GO" id="GO:0005829">
    <property type="term" value="C:cytosol"/>
    <property type="evidence" value="ECO:0007669"/>
    <property type="project" value="TreeGrafter"/>
</dbReference>
<organism evidence="5 6">
    <name type="scientific">Nocardioides thalensis</name>
    <dbReference type="NCBI Taxonomy" id="1914755"/>
    <lineage>
        <taxon>Bacteria</taxon>
        <taxon>Bacillati</taxon>
        <taxon>Actinomycetota</taxon>
        <taxon>Actinomycetes</taxon>
        <taxon>Propionibacteriales</taxon>
        <taxon>Nocardioidaceae</taxon>
        <taxon>Nocardioides</taxon>
    </lineage>
</organism>
<evidence type="ECO:0000256" key="1">
    <source>
        <dbReference type="ARBA" id="ARBA00022490"/>
    </source>
</evidence>
<dbReference type="Proteomes" id="UP000530424">
    <property type="component" value="Unassembled WGS sequence"/>
</dbReference>
<comment type="caution">
    <text evidence="5">The sequence shown here is derived from an EMBL/GenBank/DDBJ whole genome shotgun (WGS) entry which is preliminary data.</text>
</comment>
<evidence type="ECO:0000313" key="6">
    <source>
        <dbReference type="Proteomes" id="UP000530424"/>
    </source>
</evidence>
<keyword evidence="4" id="KW-0678">Repressor</keyword>
<comment type="similarity">
    <text evidence="4">Belongs to the CsrA/RsmA family.</text>
</comment>
<keyword evidence="1 4" id="KW-0963">Cytoplasm</keyword>
<evidence type="ECO:0000256" key="3">
    <source>
        <dbReference type="ARBA" id="ARBA00022884"/>
    </source>
</evidence>
<dbReference type="GO" id="GO:0048027">
    <property type="term" value="F:mRNA 5'-UTR binding"/>
    <property type="evidence" value="ECO:0007669"/>
    <property type="project" value="UniProtKB-UniRule"/>
</dbReference>
<dbReference type="EMBL" id="JACCFP010000001">
    <property type="protein sequence ID" value="NYI99848.1"/>
    <property type="molecule type" value="Genomic_DNA"/>
</dbReference>
<dbReference type="Gene3D" id="2.60.40.4380">
    <property type="entry name" value="Translational regulator CsrA"/>
    <property type="match status" value="1"/>
</dbReference>
<protein>
    <recommendedName>
        <fullName evidence="4">Translational regulator CsrA</fullName>
    </recommendedName>
</protein>
<dbReference type="GO" id="GO:0044781">
    <property type="term" value="P:bacterial-type flagellum organization"/>
    <property type="evidence" value="ECO:0007669"/>
    <property type="project" value="UniProtKB-KW"/>
</dbReference>
<accession>A0A853BXD1</accession>
<dbReference type="NCBIfam" id="TIGR00202">
    <property type="entry name" value="csrA"/>
    <property type="match status" value="1"/>
</dbReference>
<dbReference type="Pfam" id="PF02599">
    <property type="entry name" value="CsrA"/>
    <property type="match status" value="1"/>
</dbReference>
<dbReference type="InterPro" id="IPR003751">
    <property type="entry name" value="CsrA"/>
</dbReference>
<dbReference type="GO" id="GO:0006402">
    <property type="term" value="P:mRNA catabolic process"/>
    <property type="evidence" value="ECO:0007669"/>
    <property type="project" value="InterPro"/>
</dbReference>
<dbReference type="GO" id="GO:0006109">
    <property type="term" value="P:regulation of carbohydrate metabolic process"/>
    <property type="evidence" value="ECO:0007669"/>
    <property type="project" value="InterPro"/>
</dbReference>
<name>A0A853BXD1_9ACTN</name>
<dbReference type="HAMAP" id="MF_00167">
    <property type="entry name" value="CsrA"/>
    <property type="match status" value="1"/>
</dbReference>
<dbReference type="PANTHER" id="PTHR34984">
    <property type="entry name" value="CARBON STORAGE REGULATOR"/>
    <property type="match status" value="1"/>
</dbReference>
<evidence type="ECO:0000313" key="5">
    <source>
        <dbReference type="EMBL" id="NYI99848.1"/>
    </source>
</evidence>
<dbReference type="PANTHER" id="PTHR34984:SF1">
    <property type="entry name" value="CARBON STORAGE REGULATOR"/>
    <property type="match status" value="1"/>
</dbReference>
<reference evidence="5 6" key="1">
    <citation type="submission" date="2020-07" db="EMBL/GenBank/DDBJ databases">
        <title>Sequencing the genomes of 1000 actinobacteria strains.</title>
        <authorList>
            <person name="Klenk H.-P."/>
        </authorList>
    </citation>
    <scope>NUCLEOTIDE SEQUENCE [LARGE SCALE GENOMIC DNA]</scope>
    <source>
        <strain evidence="5 6">DSM 103833</strain>
    </source>
</reference>
<evidence type="ECO:0000256" key="2">
    <source>
        <dbReference type="ARBA" id="ARBA00022845"/>
    </source>
</evidence>
<dbReference type="InterPro" id="IPR036107">
    <property type="entry name" value="CsrA_sf"/>
</dbReference>
<sequence>MLVLSRRVGESIVIGDGAEQVTVTVLEVRGDVVRVGIDAPRSVRVHRAELLEQLADANATAASPSETAVASLSEALKGRSQ</sequence>
<proteinExistence type="inferred from homology"/>
<dbReference type="GO" id="GO:0045947">
    <property type="term" value="P:negative regulation of translational initiation"/>
    <property type="evidence" value="ECO:0007669"/>
    <property type="project" value="UniProtKB-UniRule"/>
</dbReference>
<keyword evidence="2 4" id="KW-0810">Translation regulation</keyword>
<dbReference type="AlphaFoldDB" id="A0A853BXD1"/>
<dbReference type="SUPFAM" id="SSF117130">
    <property type="entry name" value="CsrA-like"/>
    <property type="match status" value="1"/>
</dbReference>
<evidence type="ECO:0000256" key="4">
    <source>
        <dbReference type="HAMAP-Rule" id="MF_00167"/>
    </source>
</evidence>
<dbReference type="RefSeq" id="WP_179666456.1">
    <property type="nucleotide sequence ID" value="NZ_JACCFP010000001.1"/>
</dbReference>
<comment type="subcellular location">
    <subcellularLocation>
        <location evidence="4">Cytoplasm</location>
    </subcellularLocation>
</comment>
<dbReference type="NCBIfam" id="NF002469">
    <property type="entry name" value="PRK01712.1"/>
    <property type="match status" value="1"/>
</dbReference>
<comment type="function">
    <text evidence="4">A translational regulator that binds mRNA to regulate translation initiation and/or mRNA stability. Usually binds in the 5'-UTR at or near the Shine-Dalgarno sequence preventing ribosome-binding, thus repressing translation. Its main target seems to be the major flagellin gene, while its function is anatagonized by FliW.</text>
</comment>
<dbReference type="GO" id="GO:1902208">
    <property type="term" value="P:regulation of bacterial-type flagellum assembly"/>
    <property type="evidence" value="ECO:0007669"/>
    <property type="project" value="UniProtKB-UniRule"/>
</dbReference>
<gene>
    <name evidence="4" type="primary">csrA</name>
    <name evidence="5" type="ORF">HNR19_000547</name>
</gene>
<keyword evidence="6" id="KW-1185">Reference proteome</keyword>
<keyword evidence="3 4" id="KW-0694">RNA-binding</keyword>